<dbReference type="CDD" id="cd07011">
    <property type="entry name" value="cupin_PMI_type_I_N"/>
    <property type="match status" value="1"/>
</dbReference>
<keyword evidence="12" id="KW-1185">Reference proteome</keyword>
<dbReference type="UniPathway" id="UPA00126">
    <property type="reaction ID" value="UER00423"/>
</dbReference>
<dbReference type="PROSITE" id="PS00965">
    <property type="entry name" value="PMI_I_1"/>
    <property type="match status" value="1"/>
</dbReference>
<dbReference type="InterPro" id="IPR046458">
    <property type="entry name" value="PMI_typeI_hel"/>
</dbReference>
<dbReference type="GO" id="GO:0005975">
    <property type="term" value="P:carbohydrate metabolic process"/>
    <property type="evidence" value="ECO:0007669"/>
    <property type="project" value="InterPro"/>
</dbReference>
<dbReference type="InterPro" id="IPR011051">
    <property type="entry name" value="RmlC_Cupin_sf"/>
</dbReference>
<dbReference type="InterPro" id="IPR016305">
    <property type="entry name" value="Mannose-6-P_Isomerase"/>
</dbReference>
<evidence type="ECO:0000256" key="5">
    <source>
        <dbReference type="ARBA" id="ARBA00011956"/>
    </source>
</evidence>
<evidence type="ECO:0000256" key="8">
    <source>
        <dbReference type="ARBA" id="ARBA00023235"/>
    </source>
</evidence>
<keyword evidence="7" id="KW-0862">Zinc</keyword>
<dbReference type="PANTHER" id="PTHR10309:SF0">
    <property type="entry name" value="MANNOSE-6-PHOSPHATE ISOMERASE"/>
    <property type="match status" value="1"/>
</dbReference>
<dbReference type="SUPFAM" id="SSF51182">
    <property type="entry name" value="RmlC-like cupins"/>
    <property type="match status" value="1"/>
</dbReference>
<evidence type="ECO:0000256" key="7">
    <source>
        <dbReference type="ARBA" id="ARBA00022833"/>
    </source>
</evidence>
<dbReference type="EC" id="5.3.1.8" evidence="5"/>
<evidence type="ECO:0000256" key="4">
    <source>
        <dbReference type="ARBA" id="ARBA00010772"/>
    </source>
</evidence>
<dbReference type="Gene3D" id="2.60.120.10">
    <property type="entry name" value="Jelly Rolls"/>
    <property type="match status" value="2"/>
</dbReference>
<sequence length="483" mass="53491">MSKGTSRKLKQRHVYGTYITRVWSATQSMQAHCGCWVTWSACVPVRERLAMGVVMPIPTLLLVSAWRCTLVYIHVHPCTPMYTQNCPHSRWRLLGATWKAGILRDVSDVFGREAEVGEKTERQLWMGDHPSAPSVVPALGISLAELLEQRGVALPYLFKVLSVQQALSIQAHPDRALAAKLHAARPDKYPDDNHKPEMSIALTNFRALCGFRSVELIAQDLARLPQLQELVGKPLSAKMQDAAHLDDAEARRSVLREFFAAVMNCDTQSVALLCKSLKERITSSSATTVPLDDLFMELEVQYPGDVGCFAAYYLNYIELPPGRAFFMAANEPHAYLEGHCIEIMARSDNVVRAGLTPKFKDVDALVHMLTYNHGVVHYIEGIPRGDYTHVYQPPVSEFQLERVEVPSTNRGGVALPAAKGPCMLLVVTGEGWLEVGVETGSQERFPLYSGALYLTLPDTPVTLYTSGLSTSPLLVFRAGVNEN</sequence>
<reference evidence="12" key="1">
    <citation type="journal article" date="2019" name="Nat. Commun.">
        <title>Expansion of phycobilisome linker gene families in mesophilic red algae.</title>
        <authorList>
            <person name="Lee J."/>
            <person name="Kim D."/>
            <person name="Bhattacharya D."/>
            <person name="Yoon H.S."/>
        </authorList>
    </citation>
    <scope>NUCLEOTIDE SEQUENCE [LARGE SCALE GENOMIC DNA]</scope>
    <source>
        <strain evidence="12">CCMP 1328</strain>
    </source>
</reference>
<comment type="catalytic activity">
    <reaction evidence="1">
        <text>D-mannose 6-phosphate = D-fructose 6-phosphate</text>
        <dbReference type="Rhea" id="RHEA:12356"/>
        <dbReference type="ChEBI" id="CHEBI:58735"/>
        <dbReference type="ChEBI" id="CHEBI:61527"/>
        <dbReference type="EC" id="5.3.1.8"/>
    </reaction>
</comment>
<dbReference type="GO" id="GO:0009298">
    <property type="term" value="P:GDP-mannose biosynthetic process"/>
    <property type="evidence" value="ECO:0007669"/>
    <property type="project" value="UniProtKB-UniPathway"/>
</dbReference>
<dbReference type="InterPro" id="IPR014710">
    <property type="entry name" value="RmlC-like_jellyroll"/>
</dbReference>
<dbReference type="OMA" id="DGIECMA"/>
<dbReference type="Pfam" id="PF20511">
    <property type="entry name" value="PMI_typeI_cat"/>
    <property type="match status" value="1"/>
</dbReference>
<comment type="pathway">
    <text evidence="3">Nucleotide-sugar biosynthesis; GDP-alpha-D-mannose biosynthesis; alpha-D-mannose 1-phosphate from D-fructose 6-phosphate: step 1/2.</text>
</comment>
<evidence type="ECO:0000256" key="2">
    <source>
        <dbReference type="ARBA" id="ARBA00001947"/>
    </source>
</evidence>
<comment type="similarity">
    <text evidence="4">Belongs to the mannose-6-phosphate isomerase type 1 family.</text>
</comment>
<dbReference type="PRINTS" id="PR00714">
    <property type="entry name" value="MAN6PISMRASE"/>
</dbReference>
<comment type="cofactor">
    <cofactor evidence="2">
        <name>Zn(2+)</name>
        <dbReference type="ChEBI" id="CHEBI:29105"/>
    </cofactor>
</comment>
<evidence type="ECO:0000259" key="10">
    <source>
        <dbReference type="Pfam" id="PF20512"/>
    </source>
</evidence>
<evidence type="ECO:0000256" key="3">
    <source>
        <dbReference type="ARBA" id="ARBA00004666"/>
    </source>
</evidence>
<keyword evidence="8 11" id="KW-0413">Isomerase</keyword>
<evidence type="ECO:0000256" key="1">
    <source>
        <dbReference type="ARBA" id="ARBA00000757"/>
    </source>
</evidence>
<accession>A0A5J4YRX0</accession>
<dbReference type="PROSITE" id="PS00966">
    <property type="entry name" value="PMI_I_2"/>
    <property type="match status" value="1"/>
</dbReference>
<dbReference type="InterPro" id="IPR001250">
    <property type="entry name" value="Man6P_Isoase-1"/>
</dbReference>
<proteinExistence type="inferred from homology"/>
<comment type="caution">
    <text evidence="11">The sequence shown here is derived from an EMBL/GenBank/DDBJ whole genome shotgun (WGS) entry which is preliminary data.</text>
</comment>
<dbReference type="NCBIfam" id="TIGR00218">
    <property type="entry name" value="manA"/>
    <property type="match status" value="1"/>
</dbReference>
<dbReference type="Proteomes" id="UP000324585">
    <property type="component" value="Unassembled WGS sequence"/>
</dbReference>
<organism evidence="11 12">
    <name type="scientific">Porphyridium purpureum</name>
    <name type="common">Red alga</name>
    <name type="synonym">Porphyridium cruentum</name>
    <dbReference type="NCBI Taxonomy" id="35688"/>
    <lineage>
        <taxon>Eukaryota</taxon>
        <taxon>Rhodophyta</taxon>
        <taxon>Bangiophyceae</taxon>
        <taxon>Porphyridiales</taxon>
        <taxon>Porphyridiaceae</taxon>
        <taxon>Porphyridium</taxon>
    </lineage>
</organism>
<protein>
    <recommendedName>
        <fullName evidence="5">mannose-6-phosphate isomerase</fullName>
        <ecNumber evidence="5">5.3.1.8</ecNumber>
    </recommendedName>
</protein>
<name>A0A5J4YRX0_PORPP</name>
<dbReference type="AlphaFoldDB" id="A0A5J4YRX0"/>
<evidence type="ECO:0000313" key="11">
    <source>
        <dbReference type="EMBL" id="KAA8494066.1"/>
    </source>
</evidence>
<dbReference type="InterPro" id="IPR018050">
    <property type="entry name" value="Pmannose_isomerase-type1_CS"/>
</dbReference>
<dbReference type="PANTHER" id="PTHR10309">
    <property type="entry name" value="MANNOSE-6-PHOSPHATE ISOMERASE"/>
    <property type="match status" value="1"/>
</dbReference>
<dbReference type="GO" id="GO:0005829">
    <property type="term" value="C:cytosol"/>
    <property type="evidence" value="ECO:0007669"/>
    <property type="project" value="TreeGrafter"/>
</dbReference>
<dbReference type="EMBL" id="VRMN01000005">
    <property type="protein sequence ID" value="KAA8494066.1"/>
    <property type="molecule type" value="Genomic_DNA"/>
</dbReference>
<evidence type="ECO:0000256" key="6">
    <source>
        <dbReference type="ARBA" id="ARBA00022723"/>
    </source>
</evidence>
<dbReference type="GO" id="GO:0008270">
    <property type="term" value="F:zinc ion binding"/>
    <property type="evidence" value="ECO:0007669"/>
    <property type="project" value="InterPro"/>
</dbReference>
<feature type="domain" description="Phosphomannose isomerase type I helical insertion" evidence="10">
    <location>
        <begin position="230"/>
        <end position="314"/>
    </location>
</feature>
<dbReference type="InterPro" id="IPR046457">
    <property type="entry name" value="PMI_typeI_cat"/>
</dbReference>
<dbReference type="GO" id="GO:0004476">
    <property type="term" value="F:mannose-6-phosphate isomerase activity"/>
    <property type="evidence" value="ECO:0007669"/>
    <property type="project" value="UniProtKB-EC"/>
</dbReference>
<keyword evidence="6" id="KW-0479">Metal-binding</keyword>
<dbReference type="OrthoDB" id="6605218at2759"/>
<evidence type="ECO:0000259" key="9">
    <source>
        <dbReference type="Pfam" id="PF20511"/>
    </source>
</evidence>
<feature type="domain" description="Phosphomannose isomerase type I catalytic" evidence="9">
    <location>
        <begin position="117"/>
        <end position="213"/>
    </location>
</feature>
<dbReference type="Gene3D" id="1.10.441.10">
    <property type="entry name" value="Phosphomannose Isomerase, domain 2"/>
    <property type="match status" value="1"/>
</dbReference>
<dbReference type="Pfam" id="PF20512">
    <property type="entry name" value="PMI_typeI_hel"/>
    <property type="match status" value="1"/>
</dbReference>
<gene>
    <name evidence="11" type="ORF">FVE85_4041</name>
</gene>
<evidence type="ECO:0000313" key="12">
    <source>
        <dbReference type="Proteomes" id="UP000324585"/>
    </source>
</evidence>